<keyword evidence="3" id="KW-1185">Reference proteome</keyword>
<dbReference type="AlphaFoldDB" id="A0A8K0XNI9"/>
<protein>
    <recommendedName>
        <fullName evidence="4">Secreted protein</fullName>
    </recommendedName>
</protein>
<evidence type="ECO:0000313" key="2">
    <source>
        <dbReference type="EMBL" id="KAH8096985.1"/>
    </source>
</evidence>
<name>A0A8K0XNI9_9AGAR</name>
<evidence type="ECO:0000256" key="1">
    <source>
        <dbReference type="SAM" id="SignalP"/>
    </source>
</evidence>
<dbReference type="EMBL" id="JAEVFJ010000021">
    <property type="protein sequence ID" value="KAH8096985.1"/>
    <property type="molecule type" value="Genomic_DNA"/>
</dbReference>
<evidence type="ECO:0008006" key="4">
    <source>
        <dbReference type="Google" id="ProtNLM"/>
    </source>
</evidence>
<dbReference type="Proteomes" id="UP000813824">
    <property type="component" value="Unassembled WGS sequence"/>
</dbReference>
<gene>
    <name evidence="2" type="ORF">BXZ70DRAFT_303367</name>
</gene>
<sequence>MILRPVSIIFPLLAGYSSGCVICKIVSNHNRQSVDPLSPFSLWAYIVATLNPFPPPPHHDFLRLCGISRVYKATMLDGEEG</sequence>
<evidence type="ECO:0000313" key="3">
    <source>
        <dbReference type="Proteomes" id="UP000813824"/>
    </source>
</evidence>
<proteinExistence type="predicted"/>
<reference evidence="2" key="1">
    <citation type="journal article" date="2021" name="New Phytol.">
        <title>Evolutionary innovations through gain and loss of genes in the ectomycorrhizal Boletales.</title>
        <authorList>
            <person name="Wu G."/>
            <person name="Miyauchi S."/>
            <person name="Morin E."/>
            <person name="Kuo A."/>
            <person name="Drula E."/>
            <person name="Varga T."/>
            <person name="Kohler A."/>
            <person name="Feng B."/>
            <person name="Cao Y."/>
            <person name="Lipzen A."/>
            <person name="Daum C."/>
            <person name="Hundley H."/>
            <person name="Pangilinan J."/>
            <person name="Johnson J."/>
            <person name="Barry K."/>
            <person name="LaButti K."/>
            <person name="Ng V."/>
            <person name="Ahrendt S."/>
            <person name="Min B."/>
            <person name="Choi I.G."/>
            <person name="Park H."/>
            <person name="Plett J.M."/>
            <person name="Magnuson J."/>
            <person name="Spatafora J.W."/>
            <person name="Nagy L.G."/>
            <person name="Henrissat B."/>
            <person name="Grigoriev I.V."/>
            <person name="Yang Z.L."/>
            <person name="Xu J."/>
            <person name="Martin F.M."/>
        </authorList>
    </citation>
    <scope>NUCLEOTIDE SEQUENCE</scope>
    <source>
        <strain evidence="2">KKN 215</strain>
    </source>
</reference>
<feature type="chain" id="PRO_5035481819" description="Secreted protein" evidence="1">
    <location>
        <begin position="20"/>
        <end position="81"/>
    </location>
</feature>
<keyword evidence="1" id="KW-0732">Signal</keyword>
<organism evidence="2 3">
    <name type="scientific">Cristinia sonorae</name>
    <dbReference type="NCBI Taxonomy" id="1940300"/>
    <lineage>
        <taxon>Eukaryota</taxon>
        <taxon>Fungi</taxon>
        <taxon>Dikarya</taxon>
        <taxon>Basidiomycota</taxon>
        <taxon>Agaricomycotina</taxon>
        <taxon>Agaricomycetes</taxon>
        <taxon>Agaricomycetidae</taxon>
        <taxon>Agaricales</taxon>
        <taxon>Pleurotineae</taxon>
        <taxon>Stephanosporaceae</taxon>
        <taxon>Cristinia</taxon>
    </lineage>
</organism>
<accession>A0A8K0XNI9</accession>
<comment type="caution">
    <text evidence="2">The sequence shown here is derived from an EMBL/GenBank/DDBJ whole genome shotgun (WGS) entry which is preliminary data.</text>
</comment>
<feature type="signal peptide" evidence="1">
    <location>
        <begin position="1"/>
        <end position="19"/>
    </location>
</feature>